<evidence type="ECO:0000256" key="1">
    <source>
        <dbReference type="SAM" id="MobiDB-lite"/>
    </source>
</evidence>
<dbReference type="InterPro" id="IPR048324">
    <property type="entry name" value="ZSWIM1-3_RNaseH-like"/>
</dbReference>
<sequence>MLLQSDVRNLRLKHSKIEQDDITKVEQFINSLNESGGDVAYVLDESTGVFQYLVYIFSMENLISRYPEVLIMDATYKTHHYLLPLLTIMCHDQNGADHPVLHAFIRHEDKTILGTCLDFLVDRYDSSQIRTIYLWTKLKIPCSNSFQAKPGRIRKLPRTVKYEASRDENSSTSEEISTQSPAISFAPLEAPRTPPPPSSALSWTSQNEHLLSIAPLYLHQHPRKATDNSSSILNLDLQLQTLIVYICGR</sequence>
<dbReference type="EMBL" id="JAWDGP010006314">
    <property type="protein sequence ID" value="KAK3743347.1"/>
    <property type="molecule type" value="Genomic_DNA"/>
</dbReference>
<dbReference type="PANTHER" id="PTHR31569:SF4">
    <property type="entry name" value="SWIM-TYPE DOMAIN-CONTAINING PROTEIN"/>
    <property type="match status" value="1"/>
</dbReference>
<dbReference type="Proteomes" id="UP001283361">
    <property type="component" value="Unassembled WGS sequence"/>
</dbReference>
<reference evidence="3" key="1">
    <citation type="journal article" date="2023" name="G3 (Bethesda)">
        <title>A reference genome for the long-term kleptoplast-retaining sea slug Elysia crispata morphotype clarki.</title>
        <authorList>
            <person name="Eastman K.E."/>
            <person name="Pendleton A.L."/>
            <person name="Shaikh M.A."/>
            <person name="Suttiyut T."/>
            <person name="Ogas R."/>
            <person name="Tomko P."/>
            <person name="Gavelis G."/>
            <person name="Widhalm J.R."/>
            <person name="Wisecaver J.H."/>
        </authorList>
    </citation>
    <scope>NUCLEOTIDE SEQUENCE</scope>
    <source>
        <strain evidence="3">ECLA1</strain>
    </source>
</reference>
<gene>
    <name evidence="3" type="ORF">RRG08_061283</name>
</gene>
<dbReference type="PANTHER" id="PTHR31569">
    <property type="entry name" value="SWIM-TYPE DOMAIN-CONTAINING PROTEIN"/>
    <property type="match status" value="1"/>
</dbReference>
<evidence type="ECO:0000313" key="4">
    <source>
        <dbReference type="Proteomes" id="UP001283361"/>
    </source>
</evidence>
<evidence type="ECO:0000313" key="3">
    <source>
        <dbReference type="EMBL" id="KAK3743347.1"/>
    </source>
</evidence>
<accession>A0AAE1CXM0</accession>
<dbReference type="InterPro" id="IPR052579">
    <property type="entry name" value="Zinc_finger_SWIM"/>
</dbReference>
<dbReference type="AlphaFoldDB" id="A0AAE1CXM0"/>
<evidence type="ECO:0000259" key="2">
    <source>
        <dbReference type="Pfam" id="PF21056"/>
    </source>
</evidence>
<name>A0AAE1CXM0_9GAST</name>
<proteinExistence type="predicted"/>
<keyword evidence="4" id="KW-1185">Reference proteome</keyword>
<feature type="compositionally biased region" description="Polar residues" evidence="1">
    <location>
        <begin position="170"/>
        <end position="182"/>
    </location>
</feature>
<feature type="region of interest" description="Disordered" evidence="1">
    <location>
        <begin position="162"/>
        <end position="203"/>
    </location>
</feature>
<organism evidence="3 4">
    <name type="scientific">Elysia crispata</name>
    <name type="common">lettuce slug</name>
    <dbReference type="NCBI Taxonomy" id="231223"/>
    <lineage>
        <taxon>Eukaryota</taxon>
        <taxon>Metazoa</taxon>
        <taxon>Spiralia</taxon>
        <taxon>Lophotrochozoa</taxon>
        <taxon>Mollusca</taxon>
        <taxon>Gastropoda</taxon>
        <taxon>Heterobranchia</taxon>
        <taxon>Euthyneura</taxon>
        <taxon>Panpulmonata</taxon>
        <taxon>Sacoglossa</taxon>
        <taxon>Placobranchoidea</taxon>
        <taxon>Plakobranchidae</taxon>
        <taxon>Elysia</taxon>
    </lineage>
</organism>
<comment type="caution">
    <text evidence="3">The sequence shown here is derived from an EMBL/GenBank/DDBJ whole genome shotgun (WGS) entry which is preliminary data.</text>
</comment>
<protein>
    <recommendedName>
        <fullName evidence="2">ZSWIM1/3 RNaseH-like domain-containing protein</fullName>
    </recommendedName>
</protein>
<dbReference type="Pfam" id="PF21056">
    <property type="entry name" value="ZSWIM1-3_RNaseH-like"/>
    <property type="match status" value="1"/>
</dbReference>
<feature type="domain" description="ZSWIM1/3 RNaseH-like" evidence="2">
    <location>
        <begin position="33"/>
        <end position="118"/>
    </location>
</feature>